<proteinExistence type="predicted"/>
<feature type="non-terminal residue" evidence="1">
    <location>
        <position position="1"/>
    </location>
</feature>
<comment type="caution">
    <text evidence="1">The sequence shown here is derived from an EMBL/GenBank/DDBJ whole genome shotgun (WGS) entry which is preliminary data.</text>
</comment>
<reference evidence="1 2" key="1">
    <citation type="submission" date="2024-05" db="EMBL/GenBank/DDBJ databases">
        <title>Genome sequencing and assembly of Indian major carp, Cirrhinus mrigala (Hamilton, 1822).</title>
        <authorList>
            <person name="Mohindra V."/>
            <person name="Chowdhury L.M."/>
            <person name="Lal K."/>
            <person name="Jena J.K."/>
        </authorList>
    </citation>
    <scope>NUCLEOTIDE SEQUENCE [LARGE SCALE GENOMIC DNA]</scope>
    <source>
        <strain evidence="1">CM1030</strain>
        <tissue evidence="1">Blood</tissue>
    </source>
</reference>
<dbReference type="Proteomes" id="UP001529510">
    <property type="component" value="Unassembled WGS sequence"/>
</dbReference>
<feature type="non-terminal residue" evidence="1">
    <location>
        <position position="91"/>
    </location>
</feature>
<evidence type="ECO:0000313" key="1">
    <source>
        <dbReference type="EMBL" id="KAL0178035.1"/>
    </source>
</evidence>
<evidence type="ECO:0000313" key="2">
    <source>
        <dbReference type="Proteomes" id="UP001529510"/>
    </source>
</evidence>
<accession>A0ABD0PVI3</accession>
<sequence length="91" mass="9794">RSPLDHLPPPANSNKPLTPFSIEDILNKPSVKRSYTICGTAHLLSSGEKHASTGHPLSNRALLTQTSPLKTFKGLEVSVLQAAEGKHKARC</sequence>
<dbReference type="AlphaFoldDB" id="A0ABD0PVI3"/>
<gene>
    <name evidence="1" type="ORF">M9458_026929</name>
</gene>
<name>A0ABD0PVI3_CIRMR</name>
<protein>
    <submittedName>
        <fullName evidence="1">Uncharacterized protein</fullName>
    </submittedName>
</protein>
<keyword evidence="2" id="KW-1185">Reference proteome</keyword>
<organism evidence="1 2">
    <name type="scientific">Cirrhinus mrigala</name>
    <name type="common">Mrigala</name>
    <dbReference type="NCBI Taxonomy" id="683832"/>
    <lineage>
        <taxon>Eukaryota</taxon>
        <taxon>Metazoa</taxon>
        <taxon>Chordata</taxon>
        <taxon>Craniata</taxon>
        <taxon>Vertebrata</taxon>
        <taxon>Euteleostomi</taxon>
        <taxon>Actinopterygii</taxon>
        <taxon>Neopterygii</taxon>
        <taxon>Teleostei</taxon>
        <taxon>Ostariophysi</taxon>
        <taxon>Cypriniformes</taxon>
        <taxon>Cyprinidae</taxon>
        <taxon>Labeoninae</taxon>
        <taxon>Labeonini</taxon>
        <taxon>Cirrhinus</taxon>
    </lineage>
</organism>
<dbReference type="EMBL" id="JAMKFB020000013">
    <property type="protein sequence ID" value="KAL0178035.1"/>
    <property type="molecule type" value="Genomic_DNA"/>
</dbReference>